<dbReference type="AlphaFoldDB" id="A0A0P1A7G9"/>
<evidence type="ECO:0000313" key="2">
    <source>
        <dbReference type="Proteomes" id="UP000054928"/>
    </source>
</evidence>
<protein>
    <submittedName>
        <fullName evidence="1">Uncharacterized protein</fullName>
    </submittedName>
</protein>
<sequence>MTCIHPCQKHVITFLLRIVLYCGSFAIGQISSGRTPLFTIFPDTTNILTLKSTSVNVTVKHSNKGPLSRSFST</sequence>
<dbReference type="RefSeq" id="XP_024572455.1">
    <property type="nucleotide sequence ID" value="XM_024715913.1"/>
</dbReference>
<organism evidence="1 2">
    <name type="scientific">Plasmopara halstedii</name>
    <name type="common">Downy mildew of sunflower</name>
    <dbReference type="NCBI Taxonomy" id="4781"/>
    <lineage>
        <taxon>Eukaryota</taxon>
        <taxon>Sar</taxon>
        <taxon>Stramenopiles</taxon>
        <taxon>Oomycota</taxon>
        <taxon>Peronosporomycetes</taxon>
        <taxon>Peronosporales</taxon>
        <taxon>Peronosporaceae</taxon>
        <taxon>Plasmopara</taxon>
    </lineage>
</organism>
<reference evidence="2" key="1">
    <citation type="submission" date="2014-09" db="EMBL/GenBank/DDBJ databases">
        <authorList>
            <person name="Sharma Rahul"/>
            <person name="Thines Marco"/>
        </authorList>
    </citation>
    <scope>NUCLEOTIDE SEQUENCE [LARGE SCALE GENOMIC DNA]</scope>
</reference>
<dbReference type="GeneID" id="36395461"/>
<accession>A0A0P1A7G9</accession>
<name>A0A0P1A7G9_PLAHL</name>
<dbReference type="EMBL" id="CCYD01000109">
    <property type="protein sequence ID" value="CEG36086.1"/>
    <property type="molecule type" value="Genomic_DNA"/>
</dbReference>
<dbReference type="Proteomes" id="UP000054928">
    <property type="component" value="Unassembled WGS sequence"/>
</dbReference>
<proteinExistence type="predicted"/>
<keyword evidence="2" id="KW-1185">Reference proteome</keyword>
<evidence type="ECO:0000313" key="1">
    <source>
        <dbReference type="EMBL" id="CEG36086.1"/>
    </source>
</evidence>